<dbReference type="Pfam" id="PF19056">
    <property type="entry name" value="WD40_2"/>
    <property type="match status" value="1"/>
</dbReference>
<feature type="compositionally biased region" description="Polar residues" evidence="3">
    <location>
        <begin position="240"/>
        <end position="250"/>
    </location>
</feature>
<feature type="domain" description="DH" evidence="4">
    <location>
        <begin position="526"/>
        <end position="713"/>
    </location>
</feature>
<dbReference type="Gene3D" id="1.20.900.10">
    <property type="entry name" value="Dbl homology (DH) domain"/>
    <property type="match status" value="1"/>
</dbReference>
<dbReference type="InterPro" id="IPR011993">
    <property type="entry name" value="PH-like_dom_sf"/>
</dbReference>
<dbReference type="EMBL" id="JBDJPC010000008">
    <property type="protein sequence ID" value="KAL1493208.1"/>
    <property type="molecule type" value="Genomic_DNA"/>
</dbReference>
<evidence type="ECO:0000256" key="2">
    <source>
        <dbReference type="ARBA" id="ARBA00022658"/>
    </source>
</evidence>
<dbReference type="InterPro" id="IPR039919">
    <property type="entry name" value="ARHGEF10/ARHGEF17"/>
</dbReference>
<dbReference type="GO" id="GO:0005085">
    <property type="term" value="F:guanyl-nucleotide exchange factor activity"/>
    <property type="evidence" value="ECO:0007669"/>
    <property type="project" value="UniProtKB-KW"/>
</dbReference>
<protein>
    <recommendedName>
        <fullName evidence="4">DH domain-containing protein</fullName>
    </recommendedName>
</protein>
<evidence type="ECO:0000256" key="1">
    <source>
        <dbReference type="ARBA" id="ARBA00022553"/>
    </source>
</evidence>
<evidence type="ECO:0000256" key="3">
    <source>
        <dbReference type="SAM" id="MobiDB-lite"/>
    </source>
</evidence>
<dbReference type="Gene3D" id="2.130.10.10">
    <property type="entry name" value="YVTN repeat-like/Quinoprotein amine dehydrogenase"/>
    <property type="match status" value="1"/>
</dbReference>
<evidence type="ECO:0000259" key="4">
    <source>
        <dbReference type="PROSITE" id="PS50010"/>
    </source>
</evidence>
<reference evidence="5 6" key="1">
    <citation type="submission" date="2024-05" db="EMBL/GenBank/DDBJ databases">
        <title>Genetic variation in Jamaican populations of the coffee berry borer (Hypothenemus hampei).</title>
        <authorList>
            <person name="Errbii M."/>
            <person name="Myrie A."/>
        </authorList>
    </citation>
    <scope>NUCLEOTIDE SEQUENCE [LARGE SCALE GENOMIC DNA]</scope>
    <source>
        <strain evidence="5">JA-Hopewell-2020-01-JO</strain>
        <tissue evidence="5">Whole body</tissue>
    </source>
</reference>
<evidence type="ECO:0000313" key="5">
    <source>
        <dbReference type="EMBL" id="KAL1493208.1"/>
    </source>
</evidence>
<keyword evidence="1" id="KW-0597">Phosphoprotein</keyword>
<dbReference type="Gene3D" id="2.30.29.30">
    <property type="entry name" value="Pleckstrin-homology domain (PH domain)/Phosphotyrosine-binding domain (PTB)"/>
    <property type="match status" value="1"/>
</dbReference>
<keyword evidence="6" id="KW-1185">Reference proteome</keyword>
<organism evidence="5 6">
    <name type="scientific">Hypothenemus hampei</name>
    <name type="common">Coffee berry borer</name>
    <dbReference type="NCBI Taxonomy" id="57062"/>
    <lineage>
        <taxon>Eukaryota</taxon>
        <taxon>Metazoa</taxon>
        <taxon>Ecdysozoa</taxon>
        <taxon>Arthropoda</taxon>
        <taxon>Hexapoda</taxon>
        <taxon>Insecta</taxon>
        <taxon>Pterygota</taxon>
        <taxon>Neoptera</taxon>
        <taxon>Endopterygota</taxon>
        <taxon>Coleoptera</taxon>
        <taxon>Polyphaga</taxon>
        <taxon>Cucujiformia</taxon>
        <taxon>Curculionidae</taxon>
        <taxon>Scolytinae</taxon>
        <taxon>Hypothenemus</taxon>
    </lineage>
</organism>
<dbReference type="PANTHER" id="PTHR12877">
    <property type="entry name" value="RHO GUANINE NUCLEOTIDE EXCHANGE FACTOR"/>
    <property type="match status" value="1"/>
</dbReference>
<feature type="region of interest" description="Disordered" evidence="3">
    <location>
        <begin position="240"/>
        <end position="293"/>
    </location>
</feature>
<dbReference type="SUPFAM" id="SSF48065">
    <property type="entry name" value="DBL homology domain (DH-domain)"/>
    <property type="match status" value="1"/>
</dbReference>
<accession>A0ABD1EEY4</accession>
<gene>
    <name evidence="5" type="ORF">ABEB36_011305</name>
</gene>
<dbReference type="InterPro" id="IPR036322">
    <property type="entry name" value="WD40_repeat_dom_sf"/>
</dbReference>
<dbReference type="GO" id="GO:0051496">
    <property type="term" value="P:positive regulation of stress fiber assembly"/>
    <property type="evidence" value="ECO:0007669"/>
    <property type="project" value="UniProtKB-ARBA"/>
</dbReference>
<dbReference type="Proteomes" id="UP001566132">
    <property type="component" value="Unassembled WGS sequence"/>
</dbReference>
<dbReference type="Pfam" id="PF19057">
    <property type="entry name" value="PH_19"/>
    <property type="match status" value="1"/>
</dbReference>
<feature type="region of interest" description="Disordered" evidence="3">
    <location>
        <begin position="173"/>
        <end position="197"/>
    </location>
</feature>
<name>A0ABD1EEY4_HYPHA</name>
<dbReference type="PROSITE" id="PS50010">
    <property type="entry name" value="DH_2"/>
    <property type="match status" value="1"/>
</dbReference>
<dbReference type="FunFam" id="1.20.900.10:FF:000003">
    <property type="entry name" value="Rho guanine nucleotide exchange factor 10 like"/>
    <property type="match status" value="1"/>
</dbReference>
<dbReference type="Pfam" id="PF00621">
    <property type="entry name" value="RhoGEF"/>
    <property type="match status" value="1"/>
</dbReference>
<proteinExistence type="predicted"/>
<dbReference type="InterPro" id="IPR015943">
    <property type="entry name" value="WD40/YVTN_repeat-like_dom_sf"/>
</dbReference>
<comment type="caution">
    <text evidence="5">The sequence shown here is derived from an EMBL/GenBank/DDBJ whole genome shotgun (WGS) entry which is preliminary data.</text>
</comment>
<dbReference type="CDD" id="cd00160">
    <property type="entry name" value="RhoGEF"/>
    <property type="match status" value="1"/>
</dbReference>
<dbReference type="SUPFAM" id="SSF50978">
    <property type="entry name" value="WD40 repeat-like"/>
    <property type="match status" value="1"/>
</dbReference>
<feature type="region of interest" description="Disordered" evidence="3">
    <location>
        <begin position="1025"/>
        <end position="1054"/>
    </location>
</feature>
<dbReference type="InterPro" id="IPR035899">
    <property type="entry name" value="DBL_dom_sf"/>
</dbReference>
<dbReference type="InterPro" id="IPR000219">
    <property type="entry name" value="DH_dom"/>
</dbReference>
<evidence type="ECO:0000313" key="6">
    <source>
        <dbReference type="Proteomes" id="UP001566132"/>
    </source>
</evidence>
<keyword evidence="2" id="KW-0344">Guanine-nucleotide releasing factor</keyword>
<sequence>MSSPWQEGCLARCQDCTTSCAHHEPYKRFMTIGAVRYGMRVGAVSPPPPGAGPRYRSRTCCWSGAPGHESGVRVPLLFAAPSPINSLDKISCVNRSEDAAHATSEQTQTVRDHVPSQGGCLLNKRCALVYSRLLDQSSKDDFATLDRLPRFRFGGNRTEKRGSEKFRELTERLKRSAASTPVPPPRRHTRVTPPPPPVVEPLVATVFPQRTNVLPSRSASFSQVDYCPDDNKYVRRSCISAQDSADSNTLPRPKNVPKPKHEPSTTTKVPELQITPDSTLVRPQFNQERRRDRSRRRIGIYLSQWPTDLYSKDVEDILPKYQEATKNEKTFLLKEESDKCQDTLKTLSRSSSLLRSDSEGEPEQKLDCIVSDLSDCESRLSSGDFLAPSIPRRYSKRPLRGPYGQMLEAEMKKPETRKNVSGDLKFLEDLSTSGRKNSISRGSCNSSIDESFMRSKRKTSADNLVVEQMMKQNLVPNHQRTISSPSKLEVFKSKPMVTKEYVEDLLRKLNELLDSKEIALWVRQGTRSNVLLELLENESIYVESLHIIVTVYMDALKKHDPIIVEPSLVEEIFYQIPLLLAHHAQFLTKLYARFQHLDSQIVLGDLFLEMLATPDLIENYVIYINSWKRSRDIIKHIQNTKPQFAKFLEGALKLNNRKLPLDSLLIRPIQRFPKYELLLQRLVKHTTPDHPDFEHLTKALGVVHDQLLLINCTEKEALDIEQLRELESLIEGAVDLVAIERQLIRNDMVVMSSSGGPKKDRVLFLLTDLLLITGVKRRSGTITKKANVTINTTNLEANKYKLVMKVPLEDVEIVKSKDEKVRRVQLEVDRLNEDIGILNKMSDLAVNLRCNHSSLDDLIKEMIGNLNKQVQTQQSTDTQQCELHLSVVTQNGIENISIEFHKPEIRASWEETLIEYQAKLGDRRPIPELFAILPIRKTRAGLVLSSAAPAFNDASRDVWLCNSDGHVGQICILNLNEKCEPTLTSCNGICSSRILCITSVPGPSFFQSRTSSFSSVRSREKAHKAFDISSSSSEDDDEDSKSETKEESSSVYSEQEFDKATMWIGTEEGSIQIYNANENIRIKKNKVILPVGSSVLSIVYLEDKVYVSQANGYILIFERDDKGAWNTSNPRPIIIGNSNSPISKMIVWNSKIICACVNTVALFDPQNFEKETIITINIDFTKDPESHHICSLLVAGNSIWLCMQNSAVIKCYNAMTYELICETSIAPAVQRMLSCYDHIIRQHKAACLRVTSLLICKDLLWIGTSAGVVLTMSLPHVTPTTGKIPRLPSLIGVPHGNTGQVRVLAAIDLPYTLSCKETPSKKNSKNKTVSDIPPIKASKYLVVSGGEGYEDFRMSASEGAGREDSTNHVLLWTI</sequence>
<dbReference type="SUPFAM" id="SSF50729">
    <property type="entry name" value="PH domain-like"/>
    <property type="match status" value="1"/>
</dbReference>
<dbReference type="SMART" id="SM00325">
    <property type="entry name" value="RhoGEF"/>
    <property type="match status" value="1"/>
</dbReference>
<dbReference type="PANTHER" id="PTHR12877:SF15">
    <property type="entry name" value="RHO GUANINE NUCLEOTIDE EXCHANGE FACTOR 17"/>
    <property type="match status" value="1"/>
</dbReference>
<dbReference type="GO" id="GO:0005737">
    <property type="term" value="C:cytoplasm"/>
    <property type="evidence" value="ECO:0007669"/>
    <property type="project" value="UniProtKB-ARBA"/>
</dbReference>